<dbReference type="AlphaFoldDB" id="A0A947D3N3"/>
<dbReference type="EMBL" id="JAHHZF010000004">
    <property type="protein sequence ID" value="MBT9289718.1"/>
    <property type="molecule type" value="Genomic_DNA"/>
</dbReference>
<sequence>MPDPITKEAFAAIVADRGLSLSPERFEEFYALYPLVREIRARLRNPRGYDAEPASIFSPGAF</sequence>
<evidence type="ECO:0000313" key="1">
    <source>
        <dbReference type="EMBL" id="MBT9289718.1"/>
    </source>
</evidence>
<organism evidence="1 2">
    <name type="scientific">Prosthecodimorpha staleyi</name>
    <dbReference type="NCBI Taxonomy" id="2840188"/>
    <lineage>
        <taxon>Bacteria</taxon>
        <taxon>Pseudomonadati</taxon>
        <taxon>Pseudomonadota</taxon>
        <taxon>Alphaproteobacteria</taxon>
        <taxon>Hyphomicrobiales</taxon>
        <taxon>Ancalomicrobiaceae</taxon>
        <taxon>Prosthecodimorpha</taxon>
    </lineage>
</organism>
<protein>
    <submittedName>
        <fullName evidence="1">Radical SAM protein</fullName>
    </submittedName>
</protein>
<evidence type="ECO:0000313" key="2">
    <source>
        <dbReference type="Proteomes" id="UP000766595"/>
    </source>
</evidence>
<reference evidence="1 2" key="1">
    <citation type="submission" date="2021-06" db="EMBL/GenBank/DDBJ databases">
        <authorList>
            <person name="Grouzdev D.S."/>
            <person name="Koziaeva V."/>
        </authorList>
    </citation>
    <scope>NUCLEOTIDE SEQUENCE [LARGE SCALE GENOMIC DNA]</scope>
    <source>
        <strain evidence="1 2">22</strain>
    </source>
</reference>
<keyword evidence="2" id="KW-1185">Reference proteome</keyword>
<accession>A0A947D3N3</accession>
<gene>
    <name evidence="1" type="ORF">KL771_09645</name>
</gene>
<comment type="caution">
    <text evidence="1">The sequence shown here is derived from an EMBL/GenBank/DDBJ whole genome shotgun (WGS) entry which is preliminary data.</text>
</comment>
<dbReference type="RefSeq" id="WP_261968326.1">
    <property type="nucleotide sequence ID" value="NZ_JAHHZF010000004.1"/>
</dbReference>
<proteinExistence type="predicted"/>
<name>A0A947D3N3_9HYPH</name>
<dbReference type="Proteomes" id="UP000766595">
    <property type="component" value="Unassembled WGS sequence"/>
</dbReference>